<keyword evidence="2" id="KW-1185">Reference proteome</keyword>
<keyword evidence="1" id="KW-0378">Hydrolase</keyword>
<reference evidence="1" key="2">
    <citation type="submission" date="2022-01" db="EMBL/GenBank/DDBJ databases">
        <authorList>
            <person name="Yamashiro T."/>
            <person name="Shiraishi A."/>
            <person name="Satake H."/>
            <person name="Nakayama K."/>
        </authorList>
    </citation>
    <scope>NUCLEOTIDE SEQUENCE</scope>
</reference>
<accession>A0ABQ5BSJ9</accession>
<reference evidence="1" key="1">
    <citation type="journal article" date="2022" name="Int. J. Mol. Sci.">
        <title>Draft Genome of Tanacetum Coccineum: Genomic Comparison of Closely Related Tanacetum-Family Plants.</title>
        <authorList>
            <person name="Yamashiro T."/>
            <person name="Shiraishi A."/>
            <person name="Nakayama K."/>
            <person name="Satake H."/>
        </authorList>
    </citation>
    <scope>NUCLEOTIDE SEQUENCE</scope>
</reference>
<evidence type="ECO:0000313" key="1">
    <source>
        <dbReference type="EMBL" id="GJT17856.1"/>
    </source>
</evidence>
<gene>
    <name evidence="1" type="ORF">Tco_0876562</name>
</gene>
<name>A0ABQ5BSJ9_9ASTR</name>
<dbReference type="Gene3D" id="3.90.79.10">
    <property type="entry name" value="Nucleoside Triphosphate Pyrophosphohydrolase"/>
    <property type="match status" value="1"/>
</dbReference>
<dbReference type="PANTHER" id="PTHR13994:SF13">
    <property type="entry name" value="FI03680P"/>
    <property type="match status" value="1"/>
</dbReference>
<evidence type="ECO:0000313" key="2">
    <source>
        <dbReference type="Proteomes" id="UP001151760"/>
    </source>
</evidence>
<dbReference type="InterPro" id="IPR003293">
    <property type="entry name" value="Nudix_hydrolase6-like"/>
</dbReference>
<proteinExistence type="predicted"/>
<dbReference type="SUPFAM" id="SSF55811">
    <property type="entry name" value="Nudix"/>
    <property type="match status" value="1"/>
</dbReference>
<dbReference type="InterPro" id="IPR015797">
    <property type="entry name" value="NUDIX_hydrolase-like_dom_sf"/>
</dbReference>
<sequence>MGLNDLYIFRLLFYVHQSEEIFTGAVREVKEETRIETKFLEVIAFSSVSSEIKIDDLEVQAAKWMPLVELSNNR</sequence>
<dbReference type="GO" id="GO:0016787">
    <property type="term" value="F:hydrolase activity"/>
    <property type="evidence" value="ECO:0007669"/>
    <property type="project" value="UniProtKB-KW"/>
</dbReference>
<protein>
    <submittedName>
        <fullName evidence="1">NUDIX hydrolase 8</fullName>
    </submittedName>
</protein>
<dbReference type="EMBL" id="BQNB010013593">
    <property type="protein sequence ID" value="GJT17856.1"/>
    <property type="molecule type" value="Genomic_DNA"/>
</dbReference>
<organism evidence="1 2">
    <name type="scientific">Tanacetum coccineum</name>
    <dbReference type="NCBI Taxonomy" id="301880"/>
    <lineage>
        <taxon>Eukaryota</taxon>
        <taxon>Viridiplantae</taxon>
        <taxon>Streptophyta</taxon>
        <taxon>Embryophyta</taxon>
        <taxon>Tracheophyta</taxon>
        <taxon>Spermatophyta</taxon>
        <taxon>Magnoliopsida</taxon>
        <taxon>eudicotyledons</taxon>
        <taxon>Gunneridae</taxon>
        <taxon>Pentapetalae</taxon>
        <taxon>asterids</taxon>
        <taxon>campanulids</taxon>
        <taxon>Asterales</taxon>
        <taxon>Asteraceae</taxon>
        <taxon>Asteroideae</taxon>
        <taxon>Anthemideae</taxon>
        <taxon>Anthemidinae</taxon>
        <taxon>Tanacetum</taxon>
    </lineage>
</organism>
<dbReference type="Proteomes" id="UP001151760">
    <property type="component" value="Unassembled WGS sequence"/>
</dbReference>
<comment type="caution">
    <text evidence="1">The sequence shown here is derived from an EMBL/GenBank/DDBJ whole genome shotgun (WGS) entry which is preliminary data.</text>
</comment>
<dbReference type="PANTHER" id="PTHR13994">
    <property type="entry name" value="NUDIX HYDROLASE RELATED"/>
    <property type="match status" value="1"/>
</dbReference>